<dbReference type="GO" id="GO:0004001">
    <property type="term" value="F:adenosine kinase activity"/>
    <property type="evidence" value="ECO:0007669"/>
    <property type="project" value="UniProtKB-UniRule"/>
</dbReference>
<evidence type="ECO:0000256" key="14">
    <source>
        <dbReference type="RuleBase" id="RU368116"/>
    </source>
</evidence>
<evidence type="ECO:0000259" key="15">
    <source>
        <dbReference type="Pfam" id="PF00294"/>
    </source>
</evidence>
<evidence type="ECO:0000256" key="13">
    <source>
        <dbReference type="PIRSR" id="PIRSR601805-1"/>
    </source>
</evidence>
<evidence type="ECO:0000313" key="16">
    <source>
        <dbReference type="EMBL" id="THW64414.1"/>
    </source>
</evidence>
<proteinExistence type="inferred from homology"/>
<dbReference type="InterPro" id="IPR001805">
    <property type="entry name" value="Adenokinase"/>
</dbReference>
<dbReference type="PROSITE" id="PS00584">
    <property type="entry name" value="PFKB_KINASES_2"/>
    <property type="match status" value="1"/>
</dbReference>
<feature type="domain" description="Carbohydrate kinase PfkB" evidence="15">
    <location>
        <begin position="2"/>
        <end position="208"/>
    </location>
</feature>
<evidence type="ECO:0000256" key="2">
    <source>
        <dbReference type="ARBA" id="ARBA00004801"/>
    </source>
</evidence>
<evidence type="ECO:0000256" key="4">
    <source>
        <dbReference type="ARBA" id="ARBA00012119"/>
    </source>
</evidence>
<evidence type="ECO:0000256" key="1">
    <source>
        <dbReference type="ARBA" id="ARBA00001946"/>
    </source>
</evidence>
<dbReference type="AlphaFoldDB" id="A0A4S8ZF40"/>
<keyword evidence="5 14" id="KW-0808">Transferase</keyword>
<evidence type="ECO:0000256" key="12">
    <source>
        <dbReference type="ARBA" id="ARBA00068771"/>
    </source>
</evidence>
<protein>
    <recommendedName>
        <fullName evidence="12 14">Adenosine kinase</fullName>
        <shortName evidence="14">AK</shortName>
        <ecNumber evidence="4 14">2.7.1.20</ecNumber>
    </recommendedName>
    <alternativeName>
        <fullName evidence="14">Adenosine 5'-phosphotransferase</fullName>
    </alternativeName>
</protein>
<comment type="cofactor">
    <cofactor evidence="1 14">
        <name>Mg(2+)</name>
        <dbReference type="ChEBI" id="CHEBI:18420"/>
    </cofactor>
</comment>
<evidence type="ECO:0000256" key="7">
    <source>
        <dbReference type="ARBA" id="ARBA00022741"/>
    </source>
</evidence>
<dbReference type="PANTHER" id="PTHR45769">
    <property type="entry name" value="ADENOSINE KINASE"/>
    <property type="match status" value="1"/>
</dbReference>
<evidence type="ECO:0000256" key="9">
    <source>
        <dbReference type="ARBA" id="ARBA00022840"/>
    </source>
</evidence>
<dbReference type="PRINTS" id="PR00989">
    <property type="entry name" value="ADENOKINASE"/>
</dbReference>
<dbReference type="EC" id="2.7.1.20" evidence="4 14"/>
<evidence type="ECO:0000256" key="10">
    <source>
        <dbReference type="ARBA" id="ARBA00022842"/>
    </source>
</evidence>
<keyword evidence="6 14" id="KW-0660">Purine salvage</keyword>
<comment type="similarity">
    <text evidence="3 14">Belongs to the carbohydrate kinase PfkB family.</text>
</comment>
<evidence type="ECO:0000256" key="3">
    <source>
        <dbReference type="ARBA" id="ARBA00010688"/>
    </source>
</evidence>
<keyword evidence="9 14" id="KW-0067">ATP-binding</keyword>
<organism evidence="16 17">
    <name type="scientific">Aureobasidium pullulans</name>
    <name type="common">Black yeast</name>
    <name type="synonym">Pullularia pullulans</name>
    <dbReference type="NCBI Taxonomy" id="5580"/>
    <lineage>
        <taxon>Eukaryota</taxon>
        <taxon>Fungi</taxon>
        <taxon>Dikarya</taxon>
        <taxon>Ascomycota</taxon>
        <taxon>Pezizomycotina</taxon>
        <taxon>Dothideomycetes</taxon>
        <taxon>Dothideomycetidae</taxon>
        <taxon>Dothideales</taxon>
        <taxon>Saccotheciaceae</taxon>
        <taxon>Aureobasidium</taxon>
    </lineage>
</organism>
<dbReference type="PANTHER" id="PTHR45769:SF3">
    <property type="entry name" value="ADENOSINE KINASE"/>
    <property type="match status" value="1"/>
</dbReference>
<dbReference type="GO" id="GO:0044209">
    <property type="term" value="P:AMP salvage"/>
    <property type="evidence" value="ECO:0007669"/>
    <property type="project" value="UniProtKB-UniRule"/>
</dbReference>
<keyword evidence="8 14" id="KW-0418">Kinase</keyword>
<comment type="pathway">
    <text evidence="2 14">Purine metabolism; AMP biosynthesis via salvage pathway; AMP from adenosine: step 1/1.</text>
</comment>
<comment type="caution">
    <text evidence="16">The sequence shown here is derived from an EMBL/GenBank/DDBJ whole genome shotgun (WGS) entry which is preliminary data.</text>
</comment>
<dbReference type="InterPro" id="IPR002173">
    <property type="entry name" value="Carboh/pur_kinase_PfkB_CS"/>
</dbReference>
<accession>A0A4S8ZF40</accession>
<keyword evidence="7 14" id="KW-0547">Nucleotide-binding</keyword>
<dbReference type="Gene3D" id="3.40.1190.20">
    <property type="match status" value="1"/>
</dbReference>
<dbReference type="CDD" id="cd01168">
    <property type="entry name" value="adenosine_kinase"/>
    <property type="match status" value="1"/>
</dbReference>
<dbReference type="SUPFAM" id="SSF53613">
    <property type="entry name" value="Ribokinase-like"/>
    <property type="match status" value="1"/>
</dbReference>
<keyword evidence="10 14" id="KW-0460">Magnesium</keyword>
<gene>
    <name evidence="16" type="ORF">D6D20_02861</name>
</gene>
<evidence type="ECO:0000256" key="6">
    <source>
        <dbReference type="ARBA" id="ARBA00022726"/>
    </source>
</evidence>
<dbReference type="UniPathway" id="UPA00588">
    <property type="reaction ID" value="UER00659"/>
</dbReference>
<dbReference type="InterPro" id="IPR011611">
    <property type="entry name" value="PfkB_dom"/>
</dbReference>
<feature type="active site" description="Proton acceptor" evidence="13">
    <location>
        <position position="166"/>
    </location>
</feature>
<dbReference type="EMBL" id="QZAN01000020">
    <property type="protein sequence ID" value="THW64414.1"/>
    <property type="molecule type" value="Genomic_DNA"/>
</dbReference>
<sequence>MCTDLAAANCYKVEHLKENWDLVKQAKIYFVGGYHLTVSVPAIMALAEEAAAENKTFMLSLSAPFICQFFKDQLDQTSPYWDYVVGNETEARAFAAAHDLNTEDIPTIAKHMANLPKKNTQRKRTVIITQGTEPTVIAVQGDDEVKSFPVHVVNKDEIADTTGAGDAFAGGFLAGMAKGESIEKCVDMGSWLAKLSIKELGPAYPFPKQTYSA</sequence>
<evidence type="ECO:0000256" key="11">
    <source>
        <dbReference type="ARBA" id="ARBA00051362"/>
    </source>
</evidence>
<evidence type="ECO:0000256" key="8">
    <source>
        <dbReference type="ARBA" id="ARBA00022777"/>
    </source>
</evidence>
<dbReference type="Proteomes" id="UP000310421">
    <property type="component" value="Unassembled WGS sequence"/>
</dbReference>
<dbReference type="GO" id="GO:0006166">
    <property type="term" value="P:purine ribonucleoside salvage"/>
    <property type="evidence" value="ECO:0007669"/>
    <property type="project" value="UniProtKB-KW"/>
</dbReference>
<name>A0A4S8ZF40_AURPU</name>
<dbReference type="GO" id="GO:0005634">
    <property type="term" value="C:nucleus"/>
    <property type="evidence" value="ECO:0007669"/>
    <property type="project" value="TreeGrafter"/>
</dbReference>
<dbReference type="FunFam" id="3.40.1190.20:FF:000076">
    <property type="entry name" value="Adenosine kinase"/>
    <property type="match status" value="1"/>
</dbReference>
<comment type="function">
    <text evidence="14">ATP dependent phosphorylation of adenosine and other related nucleoside analogs to monophosphate derivatives.</text>
</comment>
<dbReference type="Pfam" id="PF00294">
    <property type="entry name" value="PfkB"/>
    <property type="match status" value="1"/>
</dbReference>
<evidence type="ECO:0000256" key="5">
    <source>
        <dbReference type="ARBA" id="ARBA00022679"/>
    </source>
</evidence>
<evidence type="ECO:0000313" key="17">
    <source>
        <dbReference type="Proteomes" id="UP000310421"/>
    </source>
</evidence>
<dbReference type="GO" id="GO:0005829">
    <property type="term" value="C:cytosol"/>
    <property type="evidence" value="ECO:0007669"/>
    <property type="project" value="TreeGrafter"/>
</dbReference>
<dbReference type="GO" id="GO:0006144">
    <property type="term" value="P:purine nucleobase metabolic process"/>
    <property type="evidence" value="ECO:0007669"/>
    <property type="project" value="TreeGrafter"/>
</dbReference>
<comment type="catalytic activity">
    <reaction evidence="11 14">
        <text>adenosine + ATP = AMP + ADP + H(+)</text>
        <dbReference type="Rhea" id="RHEA:20824"/>
        <dbReference type="ChEBI" id="CHEBI:15378"/>
        <dbReference type="ChEBI" id="CHEBI:16335"/>
        <dbReference type="ChEBI" id="CHEBI:30616"/>
        <dbReference type="ChEBI" id="CHEBI:456215"/>
        <dbReference type="ChEBI" id="CHEBI:456216"/>
        <dbReference type="EC" id="2.7.1.20"/>
    </reaction>
</comment>
<dbReference type="GO" id="GO:0005524">
    <property type="term" value="F:ATP binding"/>
    <property type="evidence" value="ECO:0007669"/>
    <property type="project" value="UniProtKB-UniRule"/>
</dbReference>
<reference evidence="16 17" key="1">
    <citation type="submission" date="2018-10" db="EMBL/GenBank/DDBJ databases">
        <title>Fifty Aureobasidium pullulans genomes reveal a recombining polyextremotolerant generalist.</title>
        <authorList>
            <person name="Gostincar C."/>
            <person name="Turk M."/>
            <person name="Zajc J."/>
            <person name="Gunde-Cimerman N."/>
        </authorList>
    </citation>
    <scope>NUCLEOTIDE SEQUENCE [LARGE SCALE GENOMIC DNA]</scope>
    <source>
        <strain evidence="16 17">EXF-10751</strain>
    </source>
</reference>
<dbReference type="InterPro" id="IPR029056">
    <property type="entry name" value="Ribokinase-like"/>
</dbReference>